<sequence length="65" mass="7521">MMILKGGIKMLRLLGLFLFLLIVLALVLDIVNDLHDYSIAKRKNNLSFSAWRKANVYNDIFLPEK</sequence>
<evidence type="ECO:0000313" key="2">
    <source>
        <dbReference type="Proteomes" id="UP000051886"/>
    </source>
</evidence>
<dbReference type="EMBL" id="JQCN01000045">
    <property type="protein sequence ID" value="KRN98556.1"/>
    <property type="molecule type" value="Genomic_DNA"/>
</dbReference>
<protein>
    <submittedName>
        <fullName evidence="1">Uncharacterized protein</fullName>
    </submittedName>
</protein>
<organism evidence="1 2">
    <name type="scientific">Ligilactobacillus pobuzihii</name>
    <dbReference type="NCBI Taxonomy" id="449659"/>
    <lineage>
        <taxon>Bacteria</taxon>
        <taxon>Bacillati</taxon>
        <taxon>Bacillota</taxon>
        <taxon>Bacilli</taxon>
        <taxon>Lactobacillales</taxon>
        <taxon>Lactobacillaceae</taxon>
        <taxon>Ligilactobacillus</taxon>
    </lineage>
</organism>
<reference evidence="1 2" key="1">
    <citation type="journal article" date="2015" name="Genome Announc.">
        <title>Expanding the biotechnology potential of lactobacilli through comparative genomics of 213 strains and associated genera.</title>
        <authorList>
            <person name="Sun Z."/>
            <person name="Harris H.M."/>
            <person name="McCann A."/>
            <person name="Guo C."/>
            <person name="Argimon S."/>
            <person name="Zhang W."/>
            <person name="Yang X."/>
            <person name="Jeffery I.B."/>
            <person name="Cooney J.C."/>
            <person name="Kagawa T.F."/>
            <person name="Liu W."/>
            <person name="Song Y."/>
            <person name="Salvetti E."/>
            <person name="Wrobel A."/>
            <person name="Rasinkangas P."/>
            <person name="Parkhill J."/>
            <person name="Rea M.C."/>
            <person name="O'Sullivan O."/>
            <person name="Ritari J."/>
            <person name="Douillard F.P."/>
            <person name="Paul Ross R."/>
            <person name="Yang R."/>
            <person name="Briner A.E."/>
            <person name="Felis G.E."/>
            <person name="de Vos W.M."/>
            <person name="Barrangou R."/>
            <person name="Klaenhammer T.R."/>
            <person name="Caufield P.W."/>
            <person name="Cui Y."/>
            <person name="Zhang H."/>
            <person name="O'Toole P.W."/>
        </authorList>
    </citation>
    <scope>NUCLEOTIDE SEQUENCE [LARGE SCALE GENOMIC DNA]</scope>
    <source>
        <strain evidence="1 2">NBRC 103219</strain>
    </source>
</reference>
<dbReference type="AlphaFoldDB" id="A0A0R2LGE7"/>
<gene>
    <name evidence="1" type="ORF">IV66_GL001887</name>
</gene>
<proteinExistence type="predicted"/>
<dbReference type="PATRIC" id="fig|449659.4.peg.1936"/>
<evidence type="ECO:0000313" key="1">
    <source>
        <dbReference type="EMBL" id="KRN98556.1"/>
    </source>
</evidence>
<accession>A0A0R2LGE7</accession>
<name>A0A0R2LGE7_9LACO</name>
<dbReference type="Proteomes" id="UP000051886">
    <property type="component" value="Unassembled WGS sequence"/>
</dbReference>
<comment type="caution">
    <text evidence="1">The sequence shown here is derived from an EMBL/GenBank/DDBJ whole genome shotgun (WGS) entry which is preliminary data.</text>
</comment>
<keyword evidence="2" id="KW-1185">Reference proteome</keyword>